<dbReference type="AlphaFoldDB" id="A0A8J5RKB5"/>
<proteinExistence type="predicted"/>
<evidence type="ECO:0000313" key="1">
    <source>
        <dbReference type="EMBL" id="KAG8048427.1"/>
    </source>
</evidence>
<keyword evidence="2" id="KW-1185">Reference proteome</keyword>
<protein>
    <submittedName>
        <fullName evidence="1">Uncharacterized protein</fullName>
    </submittedName>
</protein>
<comment type="caution">
    <text evidence="1">The sequence shown here is derived from an EMBL/GenBank/DDBJ whole genome shotgun (WGS) entry which is preliminary data.</text>
</comment>
<reference evidence="1" key="1">
    <citation type="journal article" date="2021" name="bioRxiv">
        <title>Whole Genome Assembly and Annotation of Northern Wild Rice, Zizania palustris L., Supports a Whole Genome Duplication in the Zizania Genus.</title>
        <authorList>
            <person name="Haas M."/>
            <person name="Kono T."/>
            <person name="Macchietto M."/>
            <person name="Millas R."/>
            <person name="McGilp L."/>
            <person name="Shao M."/>
            <person name="Duquette J."/>
            <person name="Hirsch C.N."/>
            <person name="Kimball J."/>
        </authorList>
    </citation>
    <scope>NUCLEOTIDE SEQUENCE</scope>
    <source>
        <tissue evidence="1">Fresh leaf tissue</tissue>
    </source>
</reference>
<accession>A0A8J5RKB5</accession>
<dbReference type="EMBL" id="JAAALK010000289">
    <property type="protein sequence ID" value="KAG8048427.1"/>
    <property type="molecule type" value="Genomic_DNA"/>
</dbReference>
<reference evidence="1" key="2">
    <citation type="submission" date="2021-02" db="EMBL/GenBank/DDBJ databases">
        <authorList>
            <person name="Kimball J.A."/>
            <person name="Haas M.W."/>
            <person name="Macchietto M."/>
            <person name="Kono T."/>
            <person name="Duquette J."/>
            <person name="Shao M."/>
        </authorList>
    </citation>
    <scope>NUCLEOTIDE SEQUENCE</scope>
    <source>
        <tissue evidence="1">Fresh leaf tissue</tissue>
    </source>
</reference>
<evidence type="ECO:0000313" key="2">
    <source>
        <dbReference type="Proteomes" id="UP000729402"/>
    </source>
</evidence>
<name>A0A8J5RKB5_ZIZPA</name>
<dbReference type="Proteomes" id="UP000729402">
    <property type="component" value="Unassembled WGS sequence"/>
</dbReference>
<sequence length="124" mass="14039">MFTIQEPVFLEIDSAKQTRYLHPPDEASPRASHRQAVKRILRRRDPFEGVRRCFPKGVVLACYNCASEYVYRRGPIEHDDKCTDGFGDFGGDGRFAASEPGSSGELGHEGCVRSRSVLWSRCTW</sequence>
<gene>
    <name evidence="1" type="ORF">GUJ93_ZPchr0009g2365</name>
</gene>
<organism evidence="1 2">
    <name type="scientific">Zizania palustris</name>
    <name type="common">Northern wild rice</name>
    <dbReference type="NCBI Taxonomy" id="103762"/>
    <lineage>
        <taxon>Eukaryota</taxon>
        <taxon>Viridiplantae</taxon>
        <taxon>Streptophyta</taxon>
        <taxon>Embryophyta</taxon>
        <taxon>Tracheophyta</taxon>
        <taxon>Spermatophyta</taxon>
        <taxon>Magnoliopsida</taxon>
        <taxon>Liliopsida</taxon>
        <taxon>Poales</taxon>
        <taxon>Poaceae</taxon>
        <taxon>BOP clade</taxon>
        <taxon>Oryzoideae</taxon>
        <taxon>Oryzeae</taxon>
        <taxon>Zizaniinae</taxon>
        <taxon>Zizania</taxon>
    </lineage>
</organism>